<comment type="caution">
    <text evidence="2">The sequence shown here is derived from an EMBL/GenBank/DDBJ whole genome shotgun (WGS) entry which is preliminary data.</text>
</comment>
<protein>
    <submittedName>
        <fullName evidence="2">Uncharacterized protein</fullName>
    </submittedName>
</protein>
<evidence type="ECO:0000313" key="2">
    <source>
        <dbReference type="EMBL" id="CAD6191382.1"/>
    </source>
</evidence>
<name>A0A8S1H8A4_9PELO</name>
<sequence length="329" mass="37124">MATLTMDSICDEFEIIDSEEDKGNGEAWSIQQSIRIDPPLFDHSEAFISSVKENELHSASRNNTLTRENASEQNSLVADAPKDTPILQASVIPDVSFVNPLEMNSLSSTSDDVESLQNHTEAVLQASLVCIGKLREQIMSTSTLASDASEKEKLRFESLKSEMNALALEKKAVDEKLAELQEKHERMATMDEILKNDLHETRAHRDEIMAKYVREKELREHFQGQLTGSIGNGNKNVTESVLLRQLSDHTNHIVALESELKNLRKQLEVERQDSLKFKEEANNHSEIAKILAEDQTESRRMLADQDYKIKMLEEQCQKSASHSDFGDGI</sequence>
<keyword evidence="1" id="KW-0175">Coiled coil</keyword>
<gene>
    <name evidence="2" type="ORF">CAUJ_LOCUS7301</name>
</gene>
<keyword evidence="3" id="KW-1185">Reference proteome</keyword>
<dbReference type="EMBL" id="CAJGYM010000020">
    <property type="protein sequence ID" value="CAD6191382.1"/>
    <property type="molecule type" value="Genomic_DNA"/>
</dbReference>
<dbReference type="AlphaFoldDB" id="A0A8S1H8A4"/>
<dbReference type="OrthoDB" id="5823310at2759"/>
<organism evidence="2 3">
    <name type="scientific">Caenorhabditis auriculariae</name>
    <dbReference type="NCBI Taxonomy" id="2777116"/>
    <lineage>
        <taxon>Eukaryota</taxon>
        <taxon>Metazoa</taxon>
        <taxon>Ecdysozoa</taxon>
        <taxon>Nematoda</taxon>
        <taxon>Chromadorea</taxon>
        <taxon>Rhabditida</taxon>
        <taxon>Rhabditina</taxon>
        <taxon>Rhabditomorpha</taxon>
        <taxon>Rhabditoidea</taxon>
        <taxon>Rhabditidae</taxon>
        <taxon>Peloderinae</taxon>
        <taxon>Caenorhabditis</taxon>
    </lineage>
</organism>
<reference evidence="2" key="1">
    <citation type="submission" date="2020-10" db="EMBL/GenBank/DDBJ databases">
        <authorList>
            <person name="Kikuchi T."/>
        </authorList>
    </citation>
    <scope>NUCLEOTIDE SEQUENCE</scope>
    <source>
        <strain evidence="2">NKZ352</strain>
    </source>
</reference>
<evidence type="ECO:0000313" key="3">
    <source>
        <dbReference type="Proteomes" id="UP000835052"/>
    </source>
</evidence>
<accession>A0A8S1H8A4</accession>
<proteinExistence type="predicted"/>
<evidence type="ECO:0000256" key="1">
    <source>
        <dbReference type="SAM" id="Coils"/>
    </source>
</evidence>
<feature type="coiled-coil region" evidence="1">
    <location>
        <begin position="156"/>
        <end position="190"/>
    </location>
</feature>
<feature type="coiled-coil region" evidence="1">
    <location>
        <begin position="246"/>
        <end position="280"/>
    </location>
</feature>
<dbReference type="Proteomes" id="UP000835052">
    <property type="component" value="Unassembled WGS sequence"/>
</dbReference>